<dbReference type="InterPro" id="IPR031160">
    <property type="entry name" value="F_BAR_dom"/>
</dbReference>
<dbReference type="Gene3D" id="1.20.1270.60">
    <property type="entry name" value="Arfaptin homology (AH) domain/BAR domain"/>
    <property type="match status" value="1"/>
</dbReference>
<dbReference type="SUPFAM" id="SSF103657">
    <property type="entry name" value="BAR/IMD domain-like"/>
    <property type="match status" value="1"/>
</dbReference>
<keyword evidence="1" id="KW-0175">Coiled coil</keyword>
<dbReference type="Ensembl" id="ENSZALT00000000479.1">
    <property type="protein sequence ID" value="ENSZALP00000000293.1"/>
    <property type="gene ID" value="ENSZALG00000000340.1"/>
</dbReference>
<dbReference type="InterPro" id="IPR027267">
    <property type="entry name" value="AH/BAR_dom_sf"/>
</dbReference>
<dbReference type="GO" id="GO:0005905">
    <property type="term" value="C:clathrin-coated pit"/>
    <property type="evidence" value="ECO:0007669"/>
    <property type="project" value="TreeGrafter"/>
</dbReference>
<dbReference type="GO" id="GO:0072583">
    <property type="term" value="P:clathrin-dependent endocytosis"/>
    <property type="evidence" value="ECO:0007669"/>
    <property type="project" value="TreeGrafter"/>
</dbReference>
<sequence>MKHGQISTKELADFVRERAAIEENYAKAMVKLSKMATNGTQLGTFAPLWEVFRISSDKLALCHLELMKKLHDLIKEISRYGEEQGRVHKKSKEEVAGTLEAVQLLHGVAQLLPKSKESYHSKCQEYERLRKEGTSQKEIDKVPPPVSPPQCPHVPPYSCWWFLSRPCWFLSSLGVSSSSSLRSLSLPSVSVSLPWRFLTLPRWSF</sequence>
<dbReference type="PROSITE" id="PS51741">
    <property type="entry name" value="F_BAR"/>
    <property type="match status" value="1"/>
</dbReference>
<dbReference type="SMART" id="SM00055">
    <property type="entry name" value="FCH"/>
    <property type="match status" value="1"/>
</dbReference>
<dbReference type="Proteomes" id="UP000694413">
    <property type="component" value="Unassembled WGS sequence"/>
</dbReference>
<dbReference type="Pfam" id="PF00611">
    <property type="entry name" value="FCH"/>
    <property type="match status" value="1"/>
</dbReference>
<feature type="domain" description="F-BAR" evidence="2">
    <location>
        <begin position="1"/>
        <end position="205"/>
    </location>
</feature>
<evidence type="ECO:0000259" key="2">
    <source>
        <dbReference type="PROSITE" id="PS51741"/>
    </source>
</evidence>
<proteinExistence type="predicted"/>
<reference evidence="3" key="2">
    <citation type="submission" date="2025-09" db="UniProtKB">
        <authorList>
            <consortium name="Ensembl"/>
        </authorList>
    </citation>
    <scope>IDENTIFICATION</scope>
</reference>
<evidence type="ECO:0000313" key="3">
    <source>
        <dbReference type="Ensembl" id="ENSZALP00000000293.1"/>
    </source>
</evidence>
<dbReference type="InterPro" id="IPR001060">
    <property type="entry name" value="FCH_dom"/>
</dbReference>
<accession>A0A8D2LY27</accession>
<dbReference type="GO" id="GO:0048268">
    <property type="term" value="P:clathrin coat assembly"/>
    <property type="evidence" value="ECO:0007669"/>
    <property type="project" value="TreeGrafter"/>
</dbReference>
<organism evidence="3 4">
    <name type="scientific">Zonotrichia albicollis</name>
    <name type="common">White-throated sparrow</name>
    <name type="synonym">Fringilla albicollis</name>
    <dbReference type="NCBI Taxonomy" id="44394"/>
    <lineage>
        <taxon>Eukaryota</taxon>
        <taxon>Metazoa</taxon>
        <taxon>Chordata</taxon>
        <taxon>Craniata</taxon>
        <taxon>Vertebrata</taxon>
        <taxon>Euteleostomi</taxon>
        <taxon>Archelosauria</taxon>
        <taxon>Archosauria</taxon>
        <taxon>Dinosauria</taxon>
        <taxon>Saurischia</taxon>
        <taxon>Theropoda</taxon>
        <taxon>Coelurosauria</taxon>
        <taxon>Aves</taxon>
        <taxon>Neognathae</taxon>
        <taxon>Neoaves</taxon>
        <taxon>Telluraves</taxon>
        <taxon>Australaves</taxon>
        <taxon>Passeriformes</taxon>
        <taxon>Passerellidae</taxon>
        <taxon>Zonotrichia</taxon>
    </lineage>
</organism>
<dbReference type="AlphaFoldDB" id="A0A8D2LY27"/>
<dbReference type="PANTHER" id="PTHR23065:SF6">
    <property type="entry name" value="F-BAR DOMAIN ONLY PROTEIN 1"/>
    <property type="match status" value="1"/>
</dbReference>
<evidence type="ECO:0000256" key="1">
    <source>
        <dbReference type="PROSITE-ProRule" id="PRU01077"/>
    </source>
</evidence>
<reference evidence="3" key="1">
    <citation type="submission" date="2025-08" db="UniProtKB">
        <authorList>
            <consortium name="Ensembl"/>
        </authorList>
    </citation>
    <scope>IDENTIFICATION</scope>
</reference>
<keyword evidence="4" id="KW-1185">Reference proteome</keyword>
<evidence type="ECO:0000313" key="4">
    <source>
        <dbReference type="Proteomes" id="UP000694413"/>
    </source>
</evidence>
<dbReference type="GO" id="GO:0030136">
    <property type="term" value="C:clathrin-coated vesicle"/>
    <property type="evidence" value="ECO:0007669"/>
    <property type="project" value="TreeGrafter"/>
</dbReference>
<dbReference type="GO" id="GO:0005886">
    <property type="term" value="C:plasma membrane"/>
    <property type="evidence" value="ECO:0007669"/>
    <property type="project" value="TreeGrafter"/>
</dbReference>
<protein>
    <recommendedName>
        <fullName evidence="2">F-BAR domain-containing protein</fullName>
    </recommendedName>
</protein>
<name>A0A8D2LY27_ZONAL</name>
<dbReference type="PANTHER" id="PTHR23065">
    <property type="entry name" value="PROLINE-SERINE-THREONINE PHOSPHATASE INTERACTING PROTEIN 1"/>
    <property type="match status" value="1"/>
</dbReference>